<keyword evidence="3" id="KW-1185">Reference proteome</keyword>
<dbReference type="EMBL" id="BMEC01000014">
    <property type="protein sequence ID" value="GGC50202.1"/>
    <property type="molecule type" value="Genomic_DNA"/>
</dbReference>
<dbReference type="Proteomes" id="UP000636010">
    <property type="component" value="Unassembled WGS sequence"/>
</dbReference>
<evidence type="ECO:0000313" key="2">
    <source>
        <dbReference type="EMBL" id="GGC50202.1"/>
    </source>
</evidence>
<gene>
    <name evidence="2" type="ORF">GCM10011506_39830</name>
</gene>
<comment type="caution">
    <text evidence="2">The sequence shown here is derived from an EMBL/GenBank/DDBJ whole genome shotgun (WGS) entry which is preliminary data.</text>
</comment>
<dbReference type="Pfam" id="PF13751">
    <property type="entry name" value="DDE_Tnp_1_6"/>
    <property type="match status" value="1"/>
</dbReference>
<dbReference type="InterPro" id="IPR025668">
    <property type="entry name" value="Tnp_DDE_dom"/>
</dbReference>
<sequence>MLLSKGEVKKRKNHPEDVKAVFGQIKYNKKFNRLNLRSLKKVEVELGLMALVHNLTKIATYMNALFLILS</sequence>
<name>A0ABQ1N0H6_9BACT</name>
<proteinExistence type="predicted"/>
<feature type="domain" description="Transposase DDE" evidence="1">
    <location>
        <begin position="9"/>
        <end position="58"/>
    </location>
</feature>
<organism evidence="2 3">
    <name type="scientific">Marivirga lumbricoides</name>
    <dbReference type="NCBI Taxonomy" id="1046115"/>
    <lineage>
        <taxon>Bacteria</taxon>
        <taxon>Pseudomonadati</taxon>
        <taxon>Bacteroidota</taxon>
        <taxon>Cytophagia</taxon>
        <taxon>Cytophagales</taxon>
        <taxon>Marivirgaceae</taxon>
        <taxon>Marivirga</taxon>
    </lineage>
</organism>
<evidence type="ECO:0000313" key="3">
    <source>
        <dbReference type="Proteomes" id="UP000636010"/>
    </source>
</evidence>
<accession>A0ABQ1N0H6</accession>
<reference evidence="3" key="1">
    <citation type="journal article" date="2019" name="Int. J. Syst. Evol. Microbiol.">
        <title>The Global Catalogue of Microorganisms (GCM) 10K type strain sequencing project: providing services to taxonomists for standard genome sequencing and annotation.</title>
        <authorList>
            <consortium name="The Broad Institute Genomics Platform"/>
            <consortium name="The Broad Institute Genome Sequencing Center for Infectious Disease"/>
            <person name="Wu L."/>
            <person name="Ma J."/>
        </authorList>
    </citation>
    <scope>NUCLEOTIDE SEQUENCE [LARGE SCALE GENOMIC DNA]</scope>
    <source>
        <strain evidence="3">CGMCC 1.10832</strain>
    </source>
</reference>
<protein>
    <recommendedName>
        <fullName evidence="1">Transposase DDE domain-containing protein</fullName>
    </recommendedName>
</protein>
<evidence type="ECO:0000259" key="1">
    <source>
        <dbReference type="Pfam" id="PF13751"/>
    </source>
</evidence>